<dbReference type="GO" id="GO:0016301">
    <property type="term" value="F:kinase activity"/>
    <property type="evidence" value="ECO:0007669"/>
    <property type="project" value="UniProtKB-KW"/>
</dbReference>
<dbReference type="InterPro" id="IPR004358">
    <property type="entry name" value="Sig_transdc_His_kin-like_C"/>
</dbReference>
<keyword evidence="4 7" id="KW-0808">Transferase</keyword>
<evidence type="ECO:0000313" key="7">
    <source>
        <dbReference type="EMBL" id="MBW6411038.1"/>
    </source>
</evidence>
<feature type="domain" description="Histidine kinase" evidence="6">
    <location>
        <begin position="51"/>
        <end position="271"/>
    </location>
</feature>
<dbReference type="EMBL" id="JAHXPT010000011">
    <property type="protein sequence ID" value="MBW6411038.1"/>
    <property type="molecule type" value="Genomic_DNA"/>
</dbReference>
<evidence type="ECO:0000313" key="8">
    <source>
        <dbReference type="Proteomes" id="UP001519921"/>
    </source>
</evidence>
<keyword evidence="5" id="KW-0902">Two-component regulatory system</keyword>
<sequence>MGIVDNLISDTTEENGIPSKSELAKLSKEELINKCIEISRYKNLQEDLLLNISHDLRSPLSVILSVLQCYESGYVDENNKIKMKQYMKNIKRNSYKMLKLINNLIDTTRLEKDYYKIERKNLDIVKLIENTIASIDRYAKQKNISLVFDTNVEQCIMAVDAQALDRIIMNLISNAIKFSFENSSIYINLLKCCNELVISVKDEGIGIPEKDQNKIFNRFIQSTSKKQYEHCGSGIGLSLVENLTKAHGGNIELNSIENQGSEFIIKLPIIKVSENIVDKNIGNCSKNNVQMLEVEFSDIYL</sequence>
<dbReference type="EC" id="2.7.13.3" evidence="2"/>
<dbReference type="InterPro" id="IPR036097">
    <property type="entry name" value="HisK_dim/P_sf"/>
</dbReference>
<dbReference type="InterPro" id="IPR003661">
    <property type="entry name" value="HisK_dim/P_dom"/>
</dbReference>
<evidence type="ECO:0000256" key="5">
    <source>
        <dbReference type="ARBA" id="ARBA00023012"/>
    </source>
</evidence>
<protein>
    <recommendedName>
        <fullName evidence="2">histidine kinase</fullName>
        <ecNumber evidence="2">2.7.13.3</ecNumber>
    </recommendedName>
</protein>
<dbReference type="Gene3D" id="1.10.287.130">
    <property type="match status" value="1"/>
</dbReference>
<dbReference type="SMART" id="SM00388">
    <property type="entry name" value="HisKA"/>
    <property type="match status" value="1"/>
</dbReference>
<evidence type="ECO:0000256" key="2">
    <source>
        <dbReference type="ARBA" id="ARBA00012438"/>
    </source>
</evidence>
<dbReference type="InterPro" id="IPR005467">
    <property type="entry name" value="His_kinase_dom"/>
</dbReference>
<dbReference type="SUPFAM" id="SSF47384">
    <property type="entry name" value="Homodimeric domain of signal transducing histidine kinase"/>
    <property type="match status" value="1"/>
</dbReference>
<organism evidence="7 8">
    <name type="scientific">Clostridium weizhouense</name>
    <dbReference type="NCBI Taxonomy" id="2859781"/>
    <lineage>
        <taxon>Bacteria</taxon>
        <taxon>Bacillati</taxon>
        <taxon>Bacillota</taxon>
        <taxon>Clostridia</taxon>
        <taxon>Eubacteriales</taxon>
        <taxon>Clostridiaceae</taxon>
        <taxon>Clostridium</taxon>
    </lineage>
</organism>
<dbReference type="SUPFAM" id="SSF55874">
    <property type="entry name" value="ATPase domain of HSP90 chaperone/DNA topoisomerase II/histidine kinase"/>
    <property type="match status" value="1"/>
</dbReference>
<dbReference type="InterPro" id="IPR036890">
    <property type="entry name" value="HATPase_C_sf"/>
</dbReference>
<keyword evidence="3" id="KW-0597">Phosphoprotein</keyword>
<dbReference type="PANTHER" id="PTHR43547">
    <property type="entry name" value="TWO-COMPONENT HISTIDINE KINASE"/>
    <property type="match status" value="1"/>
</dbReference>
<dbReference type="InterPro" id="IPR003594">
    <property type="entry name" value="HATPase_dom"/>
</dbReference>
<evidence type="ECO:0000256" key="1">
    <source>
        <dbReference type="ARBA" id="ARBA00000085"/>
    </source>
</evidence>
<dbReference type="Pfam" id="PF00512">
    <property type="entry name" value="HisKA"/>
    <property type="match status" value="1"/>
</dbReference>
<dbReference type="PROSITE" id="PS50109">
    <property type="entry name" value="HIS_KIN"/>
    <property type="match status" value="1"/>
</dbReference>
<proteinExistence type="predicted"/>
<comment type="catalytic activity">
    <reaction evidence="1">
        <text>ATP + protein L-histidine = ADP + protein N-phospho-L-histidine.</text>
        <dbReference type="EC" id="2.7.13.3"/>
    </reaction>
</comment>
<gene>
    <name evidence="7" type="ORF">KYD98_13145</name>
</gene>
<keyword evidence="8" id="KW-1185">Reference proteome</keyword>
<name>A0ABS7AQU6_9CLOT</name>
<dbReference type="PRINTS" id="PR00344">
    <property type="entry name" value="BCTRLSENSOR"/>
</dbReference>
<dbReference type="Pfam" id="PF02518">
    <property type="entry name" value="HATPase_c"/>
    <property type="match status" value="1"/>
</dbReference>
<reference evidence="7 8" key="1">
    <citation type="submission" date="2021-07" db="EMBL/GenBank/DDBJ databases">
        <title>Clostridium weizhouense sp. nov., an anaerobic bacterium isolated from activated sludge of Petroleum wastewater.</title>
        <authorList>
            <person name="Li Q."/>
        </authorList>
    </citation>
    <scope>NUCLEOTIDE SEQUENCE [LARGE SCALE GENOMIC DNA]</scope>
    <source>
        <strain evidence="7 8">YB-6</strain>
    </source>
</reference>
<dbReference type="CDD" id="cd00082">
    <property type="entry name" value="HisKA"/>
    <property type="match status" value="1"/>
</dbReference>
<dbReference type="Gene3D" id="3.30.565.10">
    <property type="entry name" value="Histidine kinase-like ATPase, C-terminal domain"/>
    <property type="match status" value="1"/>
</dbReference>
<keyword evidence="4 7" id="KW-0418">Kinase</keyword>
<dbReference type="PANTHER" id="PTHR43547:SF2">
    <property type="entry name" value="HYBRID SIGNAL TRANSDUCTION HISTIDINE KINASE C"/>
    <property type="match status" value="1"/>
</dbReference>
<dbReference type="Proteomes" id="UP001519921">
    <property type="component" value="Unassembled WGS sequence"/>
</dbReference>
<dbReference type="SMART" id="SM00387">
    <property type="entry name" value="HATPase_c"/>
    <property type="match status" value="1"/>
</dbReference>
<evidence type="ECO:0000256" key="4">
    <source>
        <dbReference type="ARBA" id="ARBA00022777"/>
    </source>
</evidence>
<evidence type="ECO:0000256" key="3">
    <source>
        <dbReference type="ARBA" id="ARBA00022553"/>
    </source>
</evidence>
<evidence type="ECO:0000259" key="6">
    <source>
        <dbReference type="PROSITE" id="PS50109"/>
    </source>
</evidence>
<comment type="caution">
    <text evidence="7">The sequence shown here is derived from an EMBL/GenBank/DDBJ whole genome shotgun (WGS) entry which is preliminary data.</text>
</comment>
<dbReference type="CDD" id="cd00075">
    <property type="entry name" value="HATPase"/>
    <property type="match status" value="1"/>
</dbReference>
<dbReference type="RefSeq" id="WP_219780505.1">
    <property type="nucleotide sequence ID" value="NZ_JAHXPT010000011.1"/>
</dbReference>
<accession>A0ABS7AQU6</accession>